<feature type="region of interest" description="Disordered" evidence="2">
    <location>
        <begin position="383"/>
        <end position="414"/>
    </location>
</feature>
<feature type="compositionally biased region" description="Acidic residues" evidence="2">
    <location>
        <begin position="151"/>
        <end position="163"/>
    </location>
</feature>
<dbReference type="AlphaFoldDB" id="A0A6J0KPT0"/>
<evidence type="ECO:0000313" key="4">
    <source>
        <dbReference type="Proteomes" id="UP000504610"/>
    </source>
</evidence>
<keyword evidence="1" id="KW-0862">Zinc</keyword>
<reference evidence="5" key="1">
    <citation type="submission" date="2025-08" db="UniProtKB">
        <authorList>
            <consortium name="RefSeq"/>
        </authorList>
    </citation>
    <scope>IDENTIFICATION</scope>
    <source>
        <tissue evidence="5">Leaf</tissue>
    </source>
</reference>
<keyword evidence="4" id="KW-1185">Reference proteome</keyword>
<dbReference type="Gene3D" id="3.30.40.10">
    <property type="entry name" value="Zinc/RING finger domain, C3HC4 (zinc finger)"/>
    <property type="match status" value="1"/>
</dbReference>
<feature type="compositionally biased region" description="Acidic residues" evidence="2">
    <location>
        <begin position="547"/>
        <end position="573"/>
    </location>
</feature>
<name>A0A6J0KPT0_RAPSA</name>
<evidence type="ECO:0000259" key="3">
    <source>
        <dbReference type="PROSITE" id="PS50089"/>
    </source>
</evidence>
<dbReference type="SUPFAM" id="SSF57850">
    <property type="entry name" value="RING/U-box"/>
    <property type="match status" value="1"/>
</dbReference>
<feature type="compositionally biased region" description="Low complexity" evidence="2">
    <location>
        <begin position="121"/>
        <end position="132"/>
    </location>
</feature>
<protein>
    <submittedName>
        <fullName evidence="5">Uncharacterized protein LOC108821424</fullName>
    </submittedName>
</protein>
<feature type="compositionally biased region" description="Polar residues" evidence="2">
    <location>
        <begin position="133"/>
        <end position="144"/>
    </location>
</feature>
<feature type="compositionally biased region" description="Acidic residues" evidence="2">
    <location>
        <begin position="389"/>
        <end position="398"/>
    </location>
</feature>
<keyword evidence="1" id="KW-0479">Metal-binding</keyword>
<dbReference type="PANTHER" id="PTHR47820:SF5">
    <property type="entry name" value="RING-TYPE DOMAIN-CONTAINING PROTEIN"/>
    <property type="match status" value="1"/>
</dbReference>
<dbReference type="KEGG" id="rsz:108821424"/>
<feature type="region of interest" description="Disordered" evidence="2">
    <location>
        <begin position="521"/>
        <end position="593"/>
    </location>
</feature>
<feature type="compositionally biased region" description="Polar residues" evidence="2">
    <location>
        <begin position="109"/>
        <end position="120"/>
    </location>
</feature>
<dbReference type="RefSeq" id="XP_018449967.1">
    <property type="nucleotide sequence ID" value="XM_018594465.2"/>
</dbReference>
<gene>
    <name evidence="5" type="primary">LOC108821424</name>
</gene>
<feature type="domain" description="RING-type" evidence="3">
    <location>
        <begin position="659"/>
        <end position="698"/>
    </location>
</feature>
<feature type="compositionally biased region" description="Low complexity" evidence="2">
    <location>
        <begin position="574"/>
        <end position="587"/>
    </location>
</feature>
<sequence>MASSQVEIPSPSQSFGFILRDRNQNRVVYKKAQVKDNHHHHHHENLVDSWIQTLNKKKDVIAARSTEKKPAVLKSSPVETVKEIKPDESNKNNGASSLVQIWEARLLNRTSGGNSPSHNQSSPPVNSSRSDSGVSVQDSRSSESPPIDNNGDSEAEVSDDAETESSRSHGGSVSDSCRVADLIRRLSNEAKLVSGGGLSTIRTPRPCISSWSSSEKTVVTPRIRGRQAFTDLLMQMERDRHRELDSLVERNAVSRFTQRGRLQSMLRLRNLKRCQAVQDQNRSNSKLTGLNRVGSGGSSVLHLRERFHADADKRKDHNLMNKKTEVTADNKTIKNGGLTLEAFFKERLSLPNPKIAEATLRKEEEETLNVTVGSKMNCLDVQETREEVFTDEDSDEKEDEKKTPSSACINQETQKQDVVHESMEIDHCLEQQETSYLNGWEDEEEYEDERSYYGETNNDWLNEISRPRSYWEELRKTRYLEVMNTRSEKEDIRRLLERGPVTDFLQSGLRDQIDRLMMSRVQTHSKKHSEKWELQQEEEEEHRNENVEETEEEEEEEEEEQFTEGEEQDDGDDSSSSPIFASSPAGSWSCQDTEVNSTPVLSVHNPPSTEMELISDMRSQIQQLQQEMSLLRDSVKTCLSANTSLQQSVHRENPMKRKCCVCDETQVEAVLYRCGHMCTCLKCANELHWSGGKCPICRAQIMDVVRVFFDTRN</sequence>
<keyword evidence="1" id="KW-0863">Zinc-finger</keyword>
<dbReference type="GO" id="GO:0008270">
    <property type="term" value="F:zinc ion binding"/>
    <property type="evidence" value="ECO:0007669"/>
    <property type="project" value="UniProtKB-KW"/>
</dbReference>
<evidence type="ECO:0000313" key="5">
    <source>
        <dbReference type="RefSeq" id="XP_018449967.1"/>
    </source>
</evidence>
<feature type="compositionally biased region" description="Polar residues" evidence="2">
    <location>
        <begin position="404"/>
        <end position="413"/>
    </location>
</feature>
<dbReference type="PROSITE" id="PS50089">
    <property type="entry name" value="ZF_RING_2"/>
    <property type="match status" value="1"/>
</dbReference>
<dbReference type="OrthoDB" id="6078042at2759"/>
<dbReference type="PANTHER" id="PTHR47820">
    <property type="entry name" value="BNAC05G24000D PROTEIN"/>
    <property type="match status" value="1"/>
</dbReference>
<evidence type="ECO:0000256" key="1">
    <source>
        <dbReference type="PROSITE-ProRule" id="PRU00175"/>
    </source>
</evidence>
<dbReference type="GeneID" id="108821424"/>
<accession>A0A6J0KPT0</accession>
<organism evidence="4 5">
    <name type="scientific">Raphanus sativus</name>
    <name type="common">Radish</name>
    <name type="synonym">Raphanus raphanistrum var. sativus</name>
    <dbReference type="NCBI Taxonomy" id="3726"/>
    <lineage>
        <taxon>Eukaryota</taxon>
        <taxon>Viridiplantae</taxon>
        <taxon>Streptophyta</taxon>
        <taxon>Embryophyta</taxon>
        <taxon>Tracheophyta</taxon>
        <taxon>Spermatophyta</taxon>
        <taxon>Magnoliopsida</taxon>
        <taxon>eudicotyledons</taxon>
        <taxon>Gunneridae</taxon>
        <taxon>Pentapetalae</taxon>
        <taxon>rosids</taxon>
        <taxon>malvids</taxon>
        <taxon>Brassicales</taxon>
        <taxon>Brassicaceae</taxon>
        <taxon>Brassiceae</taxon>
        <taxon>Raphanus</taxon>
    </lineage>
</organism>
<dbReference type="CDD" id="cd16647">
    <property type="entry name" value="mRING-HC-C3HC5_NEU1"/>
    <property type="match status" value="1"/>
</dbReference>
<dbReference type="Proteomes" id="UP000504610">
    <property type="component" value="Unplaced"/>
</dbReference>
<feature type="compositionally biased region" description="Basic and acidic residues" evidence="2">
    <location>
        <begin position="80"/>
        <end position="90"/>
    </location>
</feature>
<feature type="region of interest" description="Disordered" evidence="2">
    <location>
        <begin position="109"/>
        <end position="174"/>
    </location>
</feature>
<dbReference type="Pfam" id="PF13920">
    <property type="entry name" value="zf-C3HC4_3"/>
    <property type="match status" value="1"/>
</dbReference>
<feature type="region of interest" description="Disordered" evidence="2">
    <location>
        <begin position="65"/>
        <end position="95"/>
    </location>
</feature>
<proteinExistence type="predicted"/>
<dbReference type="InterPro" id="IPR001841">
    <property type="entry name" value="Znf_RING"/>
</dbReference>
<dbReference type="InterPro" id="IPR013083">
    <property type="entry name" value="Znf_RING/FYVE/PHD"/>
</dbReference>
<evidence type="ECO:0000256" key="2">
    <source>
        <dbReference type="SAM" id="MobiDB-lite"/>
    </source>
</evidence>